<evidence type="ECO:0000313" key="4">
    <source>
        <dbReference type="EMBL" id="AWN81445.1"/>
    </source>
</evidence>
<dbReference type="PANTHER" id="PTHR23331:SF1">
    <property type="entry name" value="WASH COMPLEX SUBUNIT 1"/>
    <property type="match status" value="1"/>
</dbReference>
<dbReference type="GO" id="GO:0006887">
    <property type="term" value="P:exocytosis"/>
    <property type="evidence" value="ECO:0007669"/>
    <property type="project" value="TreeGrafter"/>
</dbReference>
<dbReference type="Pfam" id="PF02205">
    <property type="entry name" value="WH2"/>
    <property type="match status" value="3"/>
</dbReference>
<gene>
    <name evidence="4" type="ORF">DK880_00108</name>
</gene>
<dbReference type="SMART" id="SM00246">
    <property type="entry name" value="WH2"/>
    <property type="match status" value="3"/>
</dbReference>
<feature type="compositionally biased region" description="Polar residues" evidence="2">
    <location>
        <begin position="499"/>
        <end position="512"/>
    </location>
</feature>
<protein>
    <recommendedName>
        <fullName evidence="3">WH2 domain-containing protein</fullName>
    </recommendedName>
</protein>
<dbReference type="Gene3D" id="6.10.280.150">
    <property type="match status" value="1"/>
</dbReference>
<feature type="compositionally biased region" description="Pro residues" evidence="2">
    <location>
        <begin position="212"/>
        <end position="221"/>
    </location>
</feature>
<feature type="compositionally biased region" description="Low complexity" evidence="2">
    <location>
        <begin position="7"/>
        <end position="36"/>
    </location>
</feature>
<feature type="domain" description="WH2" evidence="3">
    <location>
        <begin position="427"/>
        <end position="445"/>
    </location>
</feature>
<evidence type="ECO:0000256" key="2">
    <source>
        <dbReference type="SAM" id="MobiDB-lite"/>
    </source>
</evidence>
<dbReference type="Proteomes" id="UP000245872">
    <property type="component" value="Chromosome"/>
</dbReference>
<dbReference type="InterPro" id="IPR028290">
    <property type="entry name" value="WASH1"/>
</dbReference>
<feature type="compositionally biased region" description="Acidic residues" evidence="2">
    <location>
        <begin position="664"/>
        <end position="681"/>
    </location>
</feature>
<feature type="compositionally biased region" description="Basic and acidic residues" evidence="2">
    <location>
        <begin position="261"/>
        <end position="276"/>
    </location>
</feature>
<feature type="region of interest" description="Disordered" evidence="2">
    <location>
        <begin position="383"/>
        <end position="553"/>
    </location>
</feature>
<feature type="compositionally biased region" description="Polar residues" evidence="2">
    <location>
        <begin position="406"/>
        <end position="418"/>
    </location>
</feature>
<dbReference type="InterPro" id="IPR003124">
    <property type="entry name" value="WH2_dom"/>
</dbReference>
<feature type="compositionally biased region" description="Basic and acidic residues" evidence="2">
    <location>
        <begin position="443"/>
        <end position="458"/>
    </location>
</feature>
<accession>A0A2Z3LFU5</accession>
<dbReference type="EMBL" id="CP029619">
    <property type="protein sequence ID" value="AWN81445.1"/>
    <property type="molecule type" value="Genomic_DNA"/>
</dbReference>
<evidence type="ECO:0000313" key="5">
    <source>
        <dbReference type="Proteomes" id="UP000245872"/>
    </source>
</evidence>
<dbReference type="PROSITE" id="PS51082">
    <property type="entry name" value="WH2"/>
    <property type="match status" value="3"/>
</dbReference>
<feature type="compositionally biased region" description="Polar residues" evidence="2">
    <location>
        <begin position="176"/>
        <end position="185"/>
    </location>
</feature>
<feature type="compositionally biased region" description="Basic and acidic residues" evidence="2">
    <location>
        <begin position="108"/>
        <end position="119"/>
    </location>
</feature>
<dbReference type="AlphaFoldDB" id="A0A2Z3LFU5"/>
<evidence type="ECO:0000259" key="3">
    <source>
        <dbReference type="PROSITE" id="PS51082"/>
    </source>
</evidence>
<feature type="compositionally biased region" description="Polar residues" evidence="2">
    <location>
        <begin position="359"/>
        <end position="368"/>
    </location>
</feature>
<evidence type="ECO:0000256" key="1">
    <source>
        <dbReference type="ARBA" id="ARBA00023203"/>
    </source>
</evidence>
<feature type="compositionally biased region" description="Polar residues" evidence="2">
    <location>
        <begin position="224"/>
        <end position="236"/>
    </location>
</feature>
<proteinExistence type="predicted"/>
<dbReference type="KEGG" id="cher:DK880_00108"/>
<dbReference type="GO" id="GO:0042147">
    <property type="term" value="P:retrograde transport, endosome to Golgi"/>
    <property type="evidence" value="ECO:0007669"/>
    <property type="project" value="TreeGrafter"/>
</dbReference>
<sequence>MVNKLGSPYPLSRSASSPSSAGKENAAPASAPVSSPKYTKENSGNQQYNVTSSSELPGGDKVGGDTLFNGKGTTEEVIENINMPNNDESKNDFPPLPLPPPEWIAEPKQVEARQNERTHSPSSATESPECKLNIGNQLQSSEFSSKTGVEMASVQETSKSGQYDQSQLPNGGCSRDQAQGGNVSSKMGAENAPFSKADVAGRGNKPFKNNVPLPPPPPPPVFASVSTSVRGNSSQEVPAADQPDTRQALFAQIREGGVTLRKVEVPKDPKEEEKTKQVKNLASSNSYNDESKNDFSPLPLPPPEWIERKSPECKLNIGNQLQSSEFSSKTGAEMASVQETSKSGQYDQSQLPNGGCSRDQAQGGNVSSKMGAENALFSKANVAGRGNKPFKNNVPLPPPPPPVFASVSTSVRGNSSQEVPAADQPDTRQALFAQIREGGVTLRKVEVPKDPKEEEKTKQVKNLASSNSYNDESKNDFSPLPLPPPEWIERKSPECKLNIGNQLQSSEFSSKTGAEMASVQETSKSGQYDQSQLPNGGCSRDQAQGGNVSSKMGAENALFSKANVAGRGNKPFKNNVPLPPPPPPVFASVSTSVRGNSSQEVPAADQPDTRQALFAQIREGGVTLRKVEVPKDPKEEEKTKQVSSPAEALRKRLEEIKKCTQDTSSEEDNDNDDGTNNEWDD</sequence>
<feature type="compositionally biased region" description="Polar residues" evidence="2">
    <location>
        <begin position="134"/>
        <end position="147"/>
    </location>
</feature>
<dbReference type="GO" id="GO:0003779">
    <property type="term" value="F:actin binding"/>
    <property type="evidence" value="ECO:0007669"/>
    <property type="project" value="UniProtKB-KW"/>
</dbReference>
<feature type="compositionally biased region" description="Basic and acidic residues" evidence="2">
    <location>
        <begin position="648"/>
        <end position="660"/>
    </location>
</feature>
<dbReference type="GO" id="GO:0005829">
    <property type="term" value="C:cytosol"/>
    <property type="evidence" value="ECO:0007669"/>
    <property type="project" value="GOC"/>
</dbReference>
<feature type="region of interest" description="Disordered" evidence="2">
    <location>
        <begin position="1"/>
        <end position="371"/>
    </location>
</feature>
<feature type="compositionally biased region" description="Polar residues" evidence="2">
    <location>
        <begin position="317"/>
        <end position="330"/>
    </location>
</feature>
<reference evidence="4 5" key="1">
    <citation type="submission" date="2018-05" db="EMBL/GenBank/DDBJ databases">
        <title>Candidatus Cardinium hertigii Genome Assembly.</title>
        <authorList>
            <person name="Showmaker K.C."/>
            <person name="Walden K.O."/>
            <person name="Fields C.J."/>
            <person name="Lambert K.N."/>
            <person name="Hudson M.E."/>
        </authorList>
    </citation>
    <scope>NUCLEOTIDE SEQUENCE [LARGE SCALE GENOMIC DNA]</scope>
    <source>
        <strain evidence="5">cHgTN10</strain>
    </source>
</reference>
<dbReference type="GO" id="GO:0043015">
    <property type="term" value="F:gamma-tubulin binding"/>
    <property type="evidence" value="ECO:0007669"/>
    <property type="project" value="TreeGrafter"/>
</dbReference>
<feature type="domain" description="WH2" evidence="3">
    <location>
        <begin position="245"/>
        <end position="263"/>
    </location>
</feature>
<feature type="compositionally biased region" description="Polar residues" evidence="2">
    <location>
        <begin position="588"/>
        <end position="600"/>
    </location>
</feature>
<feature type="compositionally biased region" description="Polar residues" evidence="2">
    <location>
        <begin position="337"/>
        <end position="352"/>
    </location>
</feature>
<dbReference type="GO" id="GO:0034314">
    <property type="term" value="P:Arp2/3 complex-mediated actin nucleation"/>
    <property type="evidence" value="ECO:0007669"/>
    <property type="project" value="InterPro"/>
</dbReference>
<feature type="compositionally biased region" description="Polar residues" evidence="2">
    <location>
        <begin position="278"/>
        <end position="288"/>
    </location>
</feature>
<feature type="compositionally biased region" description="Polar residues" evidence="2">
    <location>
        <begin position="519"/>
        <end position="534"/>
    </location>
</feature>
<feature type="compositionally biased region" description="Polar residues" evidence="2">
    <location>
        <begin position="41"/>
        <end position="55"/>
    </location>
</feature>
<dbReference type="GO" id="GO:0071203">
    <property type="term" value="C:WASH complex"/>
    <property type="evidence" value="ECO:0007669"/>
    <property type="project" value="InterPro"/>
</dbReference>
<feature type="region of interest" description="Disordered" evidence="2">
    <location>
        <begin position="624"/>
        <end position="681"/>
    </location>
</feature>
<feature type="domain" description="WH2" evidence="3">
    <location>
        <begin position="609"/>
        <end position="627"/>
    </location>
</feature>
<dbReference type="GO" id="GO:0043014">
    <property type="term" value="F:alpha-tubulin binding"/>
    <property type="evidence" value="ECO:0007669"/>
    <property type="project" value="InterPro"/>
</dbReference>
<organism evidence="4 5">
    <name type="scientific">Candidatus Cardinium hertigii</name>
    <dbReference type="NCBI Taxonomy" id="247481"/>
    <lineage>
        <taxon>Bacteria</taxon>
        <taxon>Pseudomonadati</taxon>
        <taxon>Bacteroidota</taxon>
        <taxon>Cytophagia</taxon>
        <taxon>Cytophagales</taxon>
        <taxon>Amoebophilaceae</taxon>
        <taxon>Candidatus Cardinium</taxon>
    </lineage>
</organism>
<keyword evidence="1" id="KW-0009">Actin-binding</keyword>
<feature type="region of interest" description="Disordered" evidence="2">
    <location>
        <begin position="565"/>
        <end position="608"/>
    </location>
</feature>
<feature type="compositionally biased region" description="Basic and acidic residues" evidence="2">
    <location>
        <begin position="625"/>
        <end position="640"/>
    </location>
</feature>
<feature type="compositionally biased region" description="Polar residues" evidence="2">
    <location>
        <begin position="460"/>
        <end position="470"/>
    </location>
</feature>
<name>A0A2Z3LFU5_9BACT</name>
<feature type="compositionally biased region" description="Polar residues" evidence="2">
    <location>
        <begin position="154"/>
        <end position="169"/>
    </location>
</feature>
<dbReference type="PANTHER" id="PTHR23331">
    <property type="entry name" value="CXYORF1"/>
    <property type="match status" value="1"/>
</dbReference>
<keyword evidence="5" id="KW-1185">Reference proteome</keyword>
<dbReference type="GO" id="GO:0032456">
    <property type="term" value="P:endocytic recycling"/>
    <property type="evidence" value="ECO:0007669"/>
    <property type="project" value="TreeGrafter"/>
</dbReference>
<feature type="compositionally biased region" description="Polar residues" evidence="2">
    <location>
        <begin position="541"/>
        <end position="550"/>
    </location>
</feature>
<dbReference type="RefSeq" id="WP_162534056.1">
    <property type="nucleotide sequence ID" value="NZ_CP029619.1"/>
</dbReference>